<dbReference type="Proteomes" id="UP001274896">
    <property type="component" value="Unassembled WGS sequence"/>
</dbReference>
<keyword evidence="1" id="KW-1133">Transmembrane helix</keyword>
<evidence type="ECO:0000313" key="2">
    <source>
        <dbReference type="EMBL" id="KAK3554641.1"/>
    </source>
</evidence>
<evidence type="ECO:0000256" key="1">
    <source>
        <dbReference type="SAM" id="Phobius"/>
    </source>
</evidence>
<accession>A0AAE0VBN3</accession>
<proteinExistence type="predicted"/>
<dbReference type="AlphaFoldDB" id="A0AAE0VBN3"/>
<organism evidence="2 3">
    <name type="scientific">Hemibagrus guttatus</name>
    <dbReference type="NCBI Taxonomy" id="175788"/>
    <lineage>
        <taxon>Eukaryota</taxon>
        <taxon>Metazoa</taxon>
        <taxon>Chordata</taxon>
        <taxon>Craniata</taxon>
        <taxon>Vertebrata</taxon>
        <taxon>Euteleostomi</taxon>
        <taxon>Actinopterygii</taxon>
        <taxon>Neopterygii</taxon>
        <taxon>Teleostei</taxon>
        <taxon>Ostariophysi</taxon>
        <taxon>Siluriformes</taxon>
        <taxon>Bagridae</taxon>
        <taxon>Hemibagrus</taxon>
    </lineage>
</organism>
<protein>
    <submittedName>
        <fullName evidence="2">Uncharacterized protein</fullName>
    </submittedName>
</protein>
<keyword evidence="1" id="KW-0812">Transmembrane</keyword>
<reference evidence="2" key="1">
    <citation type="submission" date="2023-06" db="EMBL/GenBank/DDBJ databases">
        <title>Male Hemibagrus guttatus genome.</title>
        <authorList>
            <person name="Bian C."/>
        </authorList>
    </citation>
    <scope>NUCLEOTIDE SEQUENCE</scope>
    <source>
        <strain evidence="2">Male_cb2023</strain>
        <tissue evidence="2">Muscle</tissue>
    </source>
</reference>
<dbReference type="EMBL" id="JAUCMX010000002">
    <property type="protein sequence ID" value="KAK3554641.1"/>
    <property type="molecule type" value="Genomic_DNA"/>
</dbReference>
<sequence>MTAVSLCARGAHIFGPDRPSPFRSNNSIMHENSSARTVFCGMIRSIFLAVVCVCVFVIHVYS</sequence>
<feature type="transmembrane region" description="Helical" evidence="1">
    <location>
        <begin position="38"/>
        <end position="61"/>
    </location>
</feature>
<name>A0AAE0VBN3_9TELE</name>
<gene>
    <name evidence="2" type="ORF">QTP70_030012</name>
</gene>
<keyword evidence="1" id="KW-0472">Membrane</keyword>
<evidence type="ECO:0000313" key="3">
    <source>
        <dbReference type="Proteomes" id="UP001274896"/>
    </source>
</evidence>
<keyword evidence="3" id="KW-1185">Reference proteome</keyword>
<comment type="caution">
    <text evidence="2">The sequence shown here is derived from an EMBL/GenBank/DDBJ whole genome shotgun (WGS) entry which is preliminary data.</text>
</comment>